<dbReference type="SUPFAM" id="SSF51735">
    <property type="entry name" value="NAD(P)-binding Rossmann-fold domains"/>
    <property type="match status" value="1"/>
</dbReference>
<dbReference type="InterPro" id="IPR020843">
    <property type="entry name" value="ER"/>
</dbReference>
<dbReference type="CDD" id="cd05276">
    <property type="entry name" value="p53_inducible_oxidoreductase"/>
    <property type="match status" value="1"/>
</dbReference>
<name>A0A9D1UVC8_9MICC</name>
<dbReference type="InterPro" id="IPR014189">
    <property type="entry name" value="Quinone_OxRdtase_PIG3"/>
</dbReference>
<comment type="caution">
    <text evidence="4">The sequence shown here is derived from an EMBL/GenBank/DDBJ whole genome shotgun (WGS) entry which is preliminary data.</text>
</comment>
<dbReference type="InterPro" id="IPR036291">
    <property type="entry name" value="NAD(P)-bd_dom_sf"/>
</dbReference>
<dbReference type="Proteomes" id="UP000824151">
    <property type="component" value="Unassembled WGS sequence"/>
</dbReference>
<organism evidence="4 5">
    <name type="scientific">Candidatus Nesterenkonia stercoripullorum</name>
    <dbReference type="NCBI Taxonomy" id="2838701"/>
    <lineage>
        <taxon>Bacteria</taxon>
        <taxon>Bacillati</taxon>
        <taxon>Actinomycetota</taxon>
        <taxon>Actinomycetes</taxon>
        <taxon>Micrococcales</taxon>
        <taxon>Micrococcaceae</taxon>
        <taxon>Nesterenkonia</taxon>
    </lineage>
</organism>
<reference evidence="4" key="2">
    <citation type="submission" date="2021-04" db="EMBL/GenBank/DDBJ databases">
        <authorList>
            <person name="Gilroy R."/>
        </authorList>
    </citation>
    <scope>NUCLEOTIDE SEQUENCE</scope>
    <source>
        <strain evidence="4">ChiHejej3B27-3195</strain>
    </source>
</reference>
<dbReference type="NCBIfam" id="TIGR02824">
    <property type="entry name" value="quinone_pig3"/>
    <property type="match status" value="1"/>
</dbReference>
<dbReference type="PANTHER" id="PTHR48106">
    <property type="entry name" value="QUINONE OXIDOREDUCTASE PIG3-RELATED"/>
    <property type="match status" value="1"/>
</dbReference>
<evidence type="ECO:0000313" key="4">
    <source>
        <dbReference type="EMBL" id="HIX01022.1"/>
    </source>
</evidence>
<protein>
    <submittedName>
        <fullName evidence="4">NAD(P)H-quinone oxidoreductase</fullName>
    </submittedName>
</protein>
<dbReference type="Pfam" id="PF08240">
    <property type="entry name" value="ADH_N"/>
    <property type="match status" value="1"/>
</dbReference>
<dbReference type="SUPFAM" id="SSF50129">
    <property type="entry name" value="GroES-like"/>
    <property type="match status" value="1"/>
</dbReference>
<reference evidence="4" key="1">
    <citation type="journal article" date="2021" name="PeerJ">
        <title>Extensive microbial diversity within the chicken gut microbiome revealed by metagenomics and culture.</title>
        <authorList>
            <person name="Gilroy R."/>
            <person name="Ravi A."/>
            <person name="Getino M."/>
            <person name="Pursley I."/>
            <person name="Horton D.L."/>
            <person name="Alikhan N.F."/>
            <person name="Baker D."/>
            <person name="Gharbi K."/>
            <person name="Hall N."/>
            <person name="Watson M."/>
            <person name="Adriaenssens E.M."/>
            <person name="Foster-Nyarko E."/>
            <person name="Jarju S."/>
            <person name="Secka A."/>
            <person name="Antonio M."/>
            <person name="Oren A."/>
            <person name="Chaudhuri R.R."/>
            <person name="La Ragione R."/>
            <person name="Hildebrand F."/>
            <person name="Pallen M.J."/>
        </authorList>
    </citation>
    <scope>NUCLEOTIDE SEQUENCE</scope>
    <source>
        <strain evidence="4">ChiHejej3B27-3195</strain>
    </source>
</reference>
<gene>
    <name evidence="4" type="ORF">H9871_12870</name>
</gene>
<dbReference type="Gene3D" id="3.40.50.720">
    <property type="entry name" value="NAD(P)-binding Rossmann-like Domain"/>
    <property type="match status" value="1"/>
</dbReference>
<dbReference type="GO" id="GO:0016651">
    <property type="term" value="F:oxidoreductase activity, acting on NAD(P)H"/>
    <property type="evidence" value="ECO:0007669"/>
    <property type="project" value="TreeGrafter"/>
</dbReference>
<dbReference type="Pfam" id="PF13602">
    <property type="entry name" value="ADH_zinc_N_2"/>
    <property type="match status" value="1"/>
</dbReference>
<dbReference type="SMART" id="SM00829">
    <property type="entry name" value="PKS_ER"/>
    <property type="match status" value="1"/>
</dbReference>
<dbReference type="EMBL" id="DXGD01000481">
    <property type="protein sequence ID" value="HIX01022.1"/>
    <property type="molecule type" value="Genomic_DNA"/>
</dbReference>
<evidence type="ECO:0000313" key="5">
    <source>
        <dbReference type="Proteomes" id="UP000824151"/>
    </source>
</evidence>
<dbReference type="Gene3D" id="3.90.180.10">
    <property type="entry name" value="Medium-chain alcohol dehydrogenases, catalytic domain"/>
    <property type="match status" value="1"/>
</dbReference>
<keyword evidence="2" id="KW-0560">Oxidoreductase</keyword>
<dbReference type="InterPro" id="IPR011032">
    <property type="entry name" value="GroES-like_sf"/>
</dbReference>
<accession>A0A9D1UVC8</accession>
<sequence>MRAVEYAGAGGPEVLSVVTRERPEPARGQVLIEVVAAGLNRADVAQREGAYPPPAGASDIPGLEVSGRVIACGDGSEAAVQELVGTDVVALLAGGGYAEYVAVDARHTLPVPAGIDVLDAAGLIEVAATVHSNLRGEAGLTPEDNLLIHGGAGGIGTFAVQFVRAFRQRSGSGANADRPAHTIVTVGSQAKAEFALSCGATEAIDYSAEDFSERVREITDGAGVDVLLDVVGAPYLEKNLGSLSRDGRMVVIGLQGGRKAELDMGLMLGRRLRIIATTLRARDAERKAEIVRGVADEVWPLIESGAIVTHTDAVFDLDQAREAHEHFDAGSHTGKVLLRMR</sequence>
<dbReference type="AlphaFoldDB" id="A0A9D1UVC8"/>
<dbReference type="InterPro" id="IPR013154">
    <property type="entry name" value="ADH-like_N"/>
</dbReference>
<evidence type="ECO:0000259" key="3">
    <source>
        <dbReference type="SMART" id="SM00829"/>
    </source>
</evidence>
<proteinExistence type="predicted"/>
<dbReference type="GO" id="GO:0070402">
    <property type="term" value="F:NADPH binding"/>
    <property type="evidence" value="ECO:0007669"/>
    <property type="project" value="TreeGrafter"/>
</dbReference>
<evidence type="ECO:0000256" key="1">
    <source>
        <dbReference type="ARBA" id="ARBA00022857"/>
    </source>
</evidence>
<feature type="domain" description="Enoyl reductase (ER)" evidence="3">
    <location>
        <begin position="10"/>
        <end position="338"/>
    </location>
</feature>
<evidence type="ECO:0000256" key="2">
    <source>
        <dbReference type="ARBA" id="ARBA00023002"/>
    </source>
</evidence>
<dbReference type="PANTHER" id="PTHR48106:SF8">
    <property type="entry name" value="OS02G0805600 PROTEIN"/>
    <property type="match status" value="1"/>
</dbReference>
<keyword evidence="1" id="KW-0521">NADP</keyword>